<proteinExistence type="predicted"/>
<name>A0A6C0BBD0_9ZZZZ</name>
<protein>
    <recommendedName>
        <fullName evidence="1">Nudix hydrolase domain-containing protein</fullName>
    </recommendedName>
</protein>
<dbReference type="Pfam" id="PF00293">
    <property type="entry name" value="NUDIX"/>
    <property type="match status" value="1"/>
</dbReference>
<dbReference type="PROSITE" id="PS51462">
    <property type="entry name" value="NUDIX"/>
    <property type="match status" value="1"/>
</dbReference>
<dbReference type="AlphaFoldDB" id="A0A6C0BBD0"/>
<accession>A0A6C0BBD0</accession>
<organism evidence="2">
    <name type="scientific">viral metagenome</name>
    <dbReference type="NCBI Taxonomy" id="1070528"/>
    <lineage>
        <taxon>unclassified sequences</taxon>
        <taxon>metagenomes</taxon>
        <taxon>organismal metagenomes</taxon>
    </lineage>
</organism>
<dbReference type="InterPro" id="IPR000086">
    <property type="entry name" value="NUDIX_hydrolase_dom"/>
</dbReference>
<dbReference type="SUPFAM" id="SSF55811">
    <property type="entry name" value="Nudix"/>
    <property type="match status" value="1"/>
</dbReference>
<feature type="domain" description="Nudix hydrolase" evidence="1">
    <location>
        <begin position="13"/>
        <end position="138"/>
    </location>
</feature>
<evidence type="ECO:0000259" key="1">
    <source>
        <dbReference type="PROSITE" id="PS51462"/>
    </source>
</evidence>
<evidence type="ECO:0000313" key="2">
    <source>
        <dbReference type="EMBL" id="QHS89416.1"/>
    </source>
</evidence>
<dbReference type="Gene3D" id="3.90.79.10">
    <property type="entry name" value="Nucleoside Triphosphate Pyrophosphohydrolase"/>
    <property type="match status" value="1"/>
</dbReference>
<reference evidence="2" key="1">
    <citation type="journal article" date="2020" name="Nature">
        <title>Giant virus diversity and host interactions through global metagenomics.</title>
        <authorList>
            <person name="Schulz F."/>
            <person name="Roux S."/>
            <person name="Paez-Espino D."/>
            <person name="Jungbluth S."/>
            <person name="Walsh D.A."/>
            <person name="Denef V.J."/>
            <person name="McMahon K.D."/>
            <person name="Konstantinidis K.T."/>
            <person name="Eloe-Fadrosh E.A."/>
            <person name="Kyrpides N.C."/>
            <person name="Woyke T."/>
        </authorList>
    </citation>
    <scope>NUCLEOTIDE SEQUENCE</scope>
    <source>
        <strain evidence="2">GVMAG-M-3300010158-60</strain>
    </source>
</reference>
<dbReference type="EMBL" id="MN739109">
    <property type="protein sequence ID" value="QHS89416.1"/>
    <property type="molecule type" value="Genomic_DNA"/>
</dbReference>
<sequence length="148" mass="16888">MLAAFLLGLFVAEGYQGAGVQLFKQNEVLLVQGFRSGKWGFPKGHRELSDLDWKSVALREVKEETGYVYGIDYALCDDQVARWGSRLYWRGGMLTDRGPTHNVTEHRGVQWFPKEKMEGLRVTKDVEEWMHFDYTVCAVEKIGAVGVQ</sequence>
<dbReference type="InterPro" id="IPR015797">
    <property type="entry name" value="NUDIX_hydrolase-like_dom_sf"/>
</dbReference>